<feature type="domain" description="NAD-glutamate dehydrogenase N-terminal ACT1" evidence="4">
    <location>
        <begin position="34"/>
        <end position="174"/>
    </location>
</feature>
<dbReference type="GO" id="GO:0004352">
    <property type="term" value="F:glutamate dehydrogenase (NAD+) activity"/>
    <property type="evidence" value="ECO:0007669"/>
    <property type="project" value="InterPro"/>
</dbReference>
<dbReference type="Pfam" id="PF21079">
    <property type="entry name" value="GDH_HM2"/>
    <property type="match status" value="1"/>
</dbReference>
<evidence type="ECO:0000259" key="5">
    <source>
        <dbReference type="Pfam" id="PF21076"/>
    </source>
</evidence>
<sequence>MEDVMASWRDDRVRATLIRDAAGSVQPGKTPRTFAELLFGHTNSEDLTSYDAASLAFLAEEAWEHVQQRAAGRADIRVINPMMPDGREISVLEVLNDNMPFLFDSTMAELAEQGIEVTLVAHPIIAVERDAYGKLLRFYGETLPEGSKGERESLIHLHIARLDAADDRQKLIDGLTQTLNDVRACVTDWRAMRARVEGAIKTLSSNPPPLPIDELAEANQFLQWLCADNFTFLGLREYRFSPDSAASDEIGSGEGLGILRDPDVRVLRRGTEMVVMTQEIREFMREPTLLIVVKANVSSRVHRRVRMDYVGIKLYTADGRLDGELRLVGLFTSGAYTRSVRQIPYARHKVAQVLERAGFDPNSHSGKALLHILEEYPRDEIVQVDIETLYNFVMEILMLYERPRLRALARADKFDRFVSILVFIPREKYDTDVRTRVAAFLAQVYKGTLAASYVSFPEGPLARVHYIIGRYEGKTPVVERATLESGISAIIATWGDKLKAALATTTDGMRARLLANRYARAFTGGYTEIFDASQAITDIATIEKLNAARPVALSVYRIDGDDPTRFGLKVFSRGTPLSLSYRVPVIENHGLRVVNERTYQITPSATPIPAPVWLHDMTIEANDGKPIVITEEFGRRLEASIMAVVGDRAESDGYNALILRTRLSWREVSAIRALSHYLHQIRAPFSQDYMWGTLRKNSAITTSIVALFQARFDPRLAATNAERSARETALLAEIEELLKSVALLDEDRILRRFTNLVQAIVRTNLWQIGQDGHPRPVISFKFDARKIDDLPAPRPLHEIFVYSPRLEGIHLRFGRVARGGLRWSDRPQDFRTEILGLVKAQQVKNAVIVPVGAKGGFVPKRLPPPSNREAWMAEGTEAYRIFVRSLLELTDNLDGDAIVPPDDTVRHDEDDPYLVVAADKGTATFSDTANAISVEKGHWLGDAFASGGSQGYDHKKMGITARGAWEAVKRHFRELGTDIQTIPFTVAGVGDMSGDVFGNGMLLSPATRLVAAFDHRDIFIDPSPDPAISHAERLRLFHMPRSSWQDYNKSLISQGGGVFSRSLKAIPLAPEVRALLDLDKTQATPFEVMTAILKARVDLLWFGGIGTYIRASIESDDQVGDRANDPIRVTGSNVRARVIGEGANLGATQRGRIEMAQRGVKLNTDAIDNSAGVNTSDVEVNIKIALARPEREGRLSSSDRNSLLAAMTDEVGTLVLRNNYLQSLALSLAERKGVADNGFLARLMQALERRALLDRAVEFLPDDVAIAARTQRGQPFTRPELAVLLAYAKLTLYDDLLVTSVPDDPYLIGELSTYFPHEIRDKFPDSMKHHRLRREIISTNLANAVINRGGPTCIGRLIDETDADVSTIAMAFVAVEESYGLERLNNAIDALDTEINGQVQLGLYAAIQDLLLSRMIWYVRNVDFKAGLDAVISRFGPGIRQIAAGLDNALPQDFQAGRSKRRRDLVDAGVPTDLANELADLDALVSAPDIVTVAERTTRAIGDAATTFFAAEANFHLHPIIVAARSVPANDHFERLAIDRAIDQIAAAERRLAADMLTTGQCGQQATEIWLAAHPEATRIRRSIEEIAVSGLTLAKLTVTANLLGDLVKS</sequence>
<evidence type="ECO:0000259" key="6">
    <source>
        <dbReference type="Pfam" id="PF21077"/>
    </source>
</evidence>
<dbReference type="SUPFAM" id="SSF51735">
    <property type="entry name" value="NAD(P)-binding Rossmann-fold domains"/>
    <property type="match status" value="1"/>
</dbReference>
<dbReference type="InterPro" id="IPR007780">
    <property type="entry name" value="NAD_Glu_DH_bac"/>
</dbReference>
<dbReference type="InterPro" id="IPR036291">
    <property type="entry name" value="NAD(P)-bd_dom_sf"/>
</dbReference>
<dbReference type="GO" id="GO:0006538">
    <property type="term" value="P:L-glutamate catabolic process"/>
    <property type="evidence" value="ECO:0007669"/>
    <property type="project" value="InterPro"/>
</dbReference>
<dbReference type="Pfam" id="PF21075">
    <property type="entry name" value="GDH_ACT1"/>
    <property type="match status" value="1"/>
</dbReference>
<dbReference type="InterPro" id="IPR024727">
    <property type="entry name" value="NAD_Glu_DH_N_ACT1"/>
</dbReference>
<name>A0A0R3N6R3_9BRAD</name>
<feature type="domain" description="NAD-glutamate dehydrogenase catalytic" evidence="2">
    <location>
        <begin position="733"/>
        <end position="1228"/>
    </location>
</feature>
<keyword evidence="1" id="KW-0560">Oxidoreductase</keyword>
<feature type="domain" description="NAD-specific glutamate dehydrogenase C-terminal" evidence="3">
    <location>
        <begin position="1273"/>
        <end position="1604"/>
    </location>
</feature>
<evidence type="ECO:0000313" key="7">
    <source>
        <dbReference type="EMBL" id="KRR27692.1"/>
    </source>
</evidence>
<evidence type="ECO:0000256" key="1">
    <source>
        <dbReference type="ARBA" id="ARBA00023002"/>
    </source>
</evidence>
<dbReference type="Pfam" id="PF21074">
    <property type="entry name" value="GDH_C"/>
    <property type="match status" value="1"/>
</dbReference>
<dbReference type="InterPro" id="IPR049064">
    <property type="entry name" value="NAD_Glu_DH_ACT3"/>
</dbReference>
<feature type="domain" description="NAD-glutamate dehydrogenase ACT3" evidence="6">
    <location>
        <begin position="551"/>
        <end position="625"/>
    </location>
</feature>
<dbReference type="PANTHER" id="PTHR43403:SF1">
    <property type="entry name" value="NAD-SPECIFIC GLUTAMATE DEHYDROGENASE"/>
    <property type="match status" value="1"/>
</dbReference>
<evidence type="ECO:0000259" key="4">
    <source>
        <dbReference type="Pfam" id="PF21075"/>
    </source>
</evidence>
<accession>A0A0R3N6R3</accession>
<dbReference type="Pfam" id="PF21073">
    <property type="entry name" value="GDH_HM1"/>
    <property type="match status" value="1"/>
</dbReference>
<dbReference type="RefSeq" id="WP_057843538.1">
    <property type="nucleotide sequence ID" value="NZ_LLYA01000112.1"/>
</dbReference>
<dbReference type="Pfam" id="PF05088">
    <property type="entry name" value="Bac_GDH_CD"/>
    <property type="match status" value="1"/>
</dbReference>
<dbReference type="Pfam" id="PF21078">
    <property type="entry name" value="GDH_HM3"/>
    <property type="match status" value="1"/>
</dbReference>
<comment type="caution">
    <text evidence="7">The sequence shown here is derived from an EMBL/GenBank/DDBJ whole genome shotgun (WGS) entry which is preliminary data.</text>
</comment>
<dbReference type="OrthoDB" id="9758052at2"/>
<dbReference type="InterPro" id="IPR028971">
    <property type="entry name" value="NAD-GDH_cat"/>
</dbReference>
<evidence type="ECO:0000313" key="8">
    <source>
        <dbReference type="Proteomes" id="UP000052023"/>
    </source>
</evidence>
<dbReference type="Pfam" id="PF21076">
    <property type="entry name" value="GDH_ACT2"/>
    <property type="match status" value="1"/>
</dbReference>
<dbReference type="SUPFAM" id="SSF53223">
    <property type="entry name" value="Aminoacid dehydrogenase-like, N-terminal domain"/>
    <property type="match status" value="1"/>
</dbReference>
<protein>
    <submittedName>
        <fullName evidence="7">NAD-glutamate dehydrogenase</fullName>
    </submittedName>
</protein>
<dbReference type="InterPro" id="IPR048381">
    <property type="entry name" value="GDH_C"/>
</dbReference>
<dbReference type="InterPro" id="IPR049056">
    <property type="entry name" value="NAD_Glu_DH_HM3"/>
</dbReference>
<organism evidence="7 8">
    <name type="scientific">Bradyrhizobium retamae</name>
    <dbReference type="NCBI Taxonomy" id="1300035"/>
    <lineage>
        <taxon>Bacteria</taxon>
        <taxon>Pseudomonadati</taxon>
        <taxon>Pseudomonadota</taxon>
        <taxon>Alphaproteobacteria</taxon>
        <taxon>Hyphomicrobiales</taxon>
        <taxon>Nitrobacteraceae</taxon>
        <taxon>Bradyrhizobium</taxon>
    </lineage>
</organism>
<evidence type="ECO:0000259" key="3">
    <source>
        <dbReference type="Pfam" id="PF21074"/>
    </source>
</evidence>
<dbReference type="InterPro" id="IPR049062">
    <property type="entry name" value="NAD_Glu_DH_ACT2"/>
</dbReference>
<dbReference type="PANTHER" id="PTHR43403">
    <property type="entry name" value="NAD-SPECIFIC GLUTAMATE DEHYDROGENASE"/>
    <property type="match status" value="1"/>
</dbReference>
<evidence type="ECO:0000259" key="2">
    <source>
        <dbReference type="Pfam" id="PF05088"/>
    </source>
</evidence>
<dbReference type="InterPro" id="IPR049059">
    <property type="entry name" value="NAD_Glu_DH_HM1"/>
</dbReference>
<dbReference type="GO" id="GO:0004069">
    <property type="term" value="F:L-aspartate:2-oxoglutarate aminotransferase activity"/>
    <property type="evidence" value="ECO:0007669"/>
    <property type="project" value="InterPro"/>
</dbReference>
<dbReference type="Pfam" id="PF21077">
    <property type="entry name" value="GDH_ACT3"/>
    <property type="match status" value="1"/>
</dbReference>
<proteinExistence type="predicted"/>
<feature type="domain" description="NAD-glutamate dehydrogenase ACT2" evidence="5">
    <location>
        <begin position="406"/>
        <end position="494"/>
    </location>
</feature>
<dbReference type="InterPro" id="IPR049058">
    <property type="entry name" value="NAD_Glu_DH_HM2"/>
</dbReference>
<gene>
    <name evidence="7" type="ORF">CQ13_03470</name>
</gene>
<dbReference type="InterPro" id="IPR046346">
    <property type="entry name" value="Aminoacid_DH-like_N_sf"/>
</dbReference>
<dbReference type="EMBL" id="LLYA01000112">
    <property type="protein sequence ID" value="KRR27692.1"/>
    <property type="molecule type" value="Genomic_DNA"/>
</dbReference>
<dbReference type="Gene3D" id="3.40.50.720">
    <property type="entry name" value="NAD(P)-binding Rossmann-like Domain"/>
    <property type="match status" value="1"/>
</dbReference>
<dbReference type="PIRSF" id="PIRSF036761">
    <property type="entry name" value="GDH_Mll4104"/>
    <property type="match status" value="1"/>
</dbReference>
<keyword evidence="8" id="KW-1185">Reference proteome</keyword>
<reference evidence="7 8" key="1">
    <citation type="submission" date="2014-03" db="EMBL/GenBank/DDBJ databases">
        <title>Bradyrhizobium valentinum sp. nov., isolated from effective nodules of Lupinus mariae-josephae, a lupine endemic of basic-lime soils in Eastern Spain.</title>
        <authorList>
            <person name="Duran D."/>
            <person name="Rey L."/>
            <person name="Navarro A."/>
            <person name="Busquets A."/>
            <person name="Imperial J."/>
            <person name="Ruiz-Argueso T."/>
        </authorList>
    </citation>
    <scope>NUCLEOTIDE SEQUENCE [LARGE SCALE GENOMIC DNA]</scope>
    <source>
        <strain evidence="7 8">Ro19</strain>
    </source>
</reference>
<dbReference type="Proteomes" id="UP000052023">
    <property type="component" value="Unassembled WGS sequence"/>
</dbReference>